<sequence length="64" mass="7414">MNHTLERSLCQDCRFVQSCNLTSNKTFIWSCSEYELAKADTKKETKKINKTFDQVLNEPTVALI</sequence>
<evidence type="ECO:0000313" key="2">
    <source>
        <dbReference type="Proteomes" id="UP000198705"/>
    </source>
</evidence>
<dbReference type="EMBL" id="FOVN01000004">
    <property type="protein sequence ID" value="SFN81554.1"/>
    <property type="molecule type" value="Genomic_DNA"/>
</dbReference>
<dbReference type="STRING" id="649333.SAMN04487989_104181"/>
<dbReference type="RefSeq" id="WP_143094916.1">
    <property type="nucleotide sequence ID" value="NZ_CAXAYH010000065.1"/>
</dbReference>
<dbReference type="OrthoDB" id="1454737at2"/>
<keyword evidence="2" id="KW-1185">Reference proteome</keyword>
<accession>A0A1I5C3Z7</accession>
<protein>
    <submittedName>
        <fullName evidence="1">Uncharacterized protein</fullName>
    </submittedName>
</protein>
<evidence type="ECO:0000313" key="1">
    <source>
        <dbReference type="EMBL" id="SFN81554.1"/>
    </source>
</evidence>
<organism evidence="1 2">
    <name type="scientific">Bizionia echini</name>
    <dbReference type="NCBI Taxonomy" id="649333"/>
    <lineage>
        <taxon>Bacteria</taxon>
        <taxon>Pseudomonadati</taxon>
        <taxon>Bacteroidota</taxon>
        <taxon>Flavobacteriia</taxon>
        <taxon>Flavobacteriales</taxon>
        <taxon>Flavobacteriaceae</taxon>
        <taxon>Bizionia</taxon>
    </lineage>
</organism>
<reference evidence="2" key="1">
    <citation type="submission" date="2016-10" db="EMBL/GenBank/DDBJ databases">
        <authorList>
            <person name="Varghese N."/>
            <person name="Submissions S."/>
        </authorList>
    </citation>
    <scope>NUCLEOTIDE SEQUENCE [LARGE SCALE GENOMIC DNA]</scope>
    <source>
        <strain evidence="2">DSM 23925</strain>
    </source>
</reference>
<dbReference type="AlphaFoldDB" id="A0A1I5C3Z7"/>
<name>A0A1I5C3Z7_9FLAO</name>
<dbReference type="Proteomes" id="UP000198705">
    <property type="component" value="Unassembled WGS sequence"/>
</dbReference>
<gene>
    <name evidence="1" type="ORF">SAMN04487989_104181</name>
</gene>
<proteinExistence type="predicted"/>